<dbReference type="OrthoDB" id="29596at2759"/>
<comment type="caution">
    <text evidence="13">The sequence shown here is derived from an EMBL/GenBank/DDBJ whole genome shotgun (WGS) entry which is preliminary data.</text>
</comment>
<comment type="similarity">
    <text evidence="3">Belongs to the DNA mismatch repair MutS family.</text>
</comment>
<dbReference type="EMBL" id="CAJVQA010021001">
    <property type="protein sequence ID" value="CAG8766790.1"/>
    <property type="molecule type" value="Genomic_DNA"/>
</dbReference>
<keyword evidence="9" id="KW-0469">Meiosis</keyword>
<evidence type="ECO:0000313" key="14">
    <source>
        <dbReference type="Proteomes" id="UP000789759"/>
    </source>
</evidence>
<name>A0A9N9NWF9_9GLOM</name>
<dbReference type="GO" id="GO:0030983">
    <property type="term" value="F:mismatched DNA binding"/>
    <property type="evidence" value="ECO:0007669"/>
    <property type="project" value="InterPro"/>
</dbReference>
<dbReference type="GO" id="GO:0005694">
    <property type="term" value="C:chromosome"/>
    <property type="evidence" value="ECO:0007669"/>
    <property type="project" value="UniProtKB-SubCell"/>
</dbReference>
<evidence type="ECO:0000256" key="4">
    <source>
        <dbReference type="ARBA" id="ARBA00022454"/>
    </source>
</evidence>
<proteinExistence type="inferred from homology"/>
<keyword evidence="7" id="KW-0238">DNA-binding</keyword>
<keyword evidence="8" id="KW-0539">Nucleus</keyword>
<dbReference type="GO" id="GO:0140664">
    <property type="term" value="F:ATP-dependent DNA damage sensor activity"/>
    <property type="evidence" value="ECO:0007669"/>
    <property type="project" value="InterPro"/>
</dbReference>
<dbReference type="InterPro" id="IPR027417">
    <property type="entry name" value="P-loop_NTPase"/>
</dbReference>
<evidence type="ECO:0000256" key="5">
    <source>
        <dbReference type="ARBA" id="ARBA00022741"/>
    </source>
</evidence>
<evidence type="ECO:0000256" key="7">
    <source>
        <dbReference type="ARBA" id="ARBA00023125"/>
    </source>
</evidence>
<evidence type="ECO:0000256" key="8">
    <source>
        <dbReference type="ARBA" id="ARBA00023242"/>
    </source>
</evidence>
<evidence type="ECO:0000256" key="11">
    <source>
        <dbReference type="ARBA" id="ARBA00077470"/>
    </source>
</evidence>
<keyword evidence="6" id="KW-0067">ATP-binding</keyword>
<keyword evidence="5" id="KW-0547">Nucleotide-binding</keyword>
<keyword evidence="14" id="KW-1185">Reference proteome</keyword>
<dbReference type="Pfam" id="PF00488">
    <property type="entry name" value="MutS_V"/>
    <property type="match status" value="1"/>
</dbReference>
<evidence type="ECO:0000256" key="1">
    <source>
        <dbReference type="ARBA" id="ARBA00004123"/>
    </source>
</evidence>
<evidence type="ECO:0000256" key="3">
    <source>
        <dbReference type="ARBA" id="ARBA00006271"/>
    </source>
</evidence>
<dbReference type="InterPro" id="IPR007696">
    <property type="entry name" value="DNA_mismatch_repair_MutS_core"/>
</dbReference>
<organism evidence="13 14">
    <name type="scientific">Cetraspora pellucida</name>
    <dbReference type="NCBI Taxonomy" id="1433469"/>
    <lineage>
        <taxon>Eukaryota</taxon>
        <taxon>Fungi</taxon>
        <taxon>Fungi incertae sedis</taxon>
        <taxon>Mucoromycota</taxon>
        <taxon>Glomeromycotina</taxon>
        <taxon>Glomeromycetes</taxon>
        <taxon>Diversisporales</taxon>
        <taxon>Gigasporaceae</taxon>
        <taxon>Cetraspora</taxon>
    </lineage>
</organism>
<dbReference type="Gene3D" id="1.10.1420.10">
    <property type="match status" value="1"/>
</dbReference>
<comment type="subcellular location">
    <subcellularLocation>
        <location evidence="2">Chromosome</location>
    </subcellularLocation>
    <subcellularLocation>
        <location evidence="1">Nucleus</location>
    </subcellularLocation>
</comment>
<evidence type="ECO:0000256" key="2">
    <source>
        <dbReference type="ARBA" id="ARBA00004286"/>
    </source>
</evidence>
<evidence type="ECO:0000313" key="13">
    <source>
        <dbReference type="EMBL" id="CAG8766790.1"/>
    </source>
</evidence>
<dbReference type="CDD" id="cd03281">
    <property type="entry name" value="ABC_MSH5_euk"/>
    <property type="match status" value="1"/>
</dbReference>
<sequence length="798" mass="90639">MYSDSEDISDTQDGRVDKVIMAVNLRNRKLGCAYYNFTTSKLYLMEDVAESPPYDMVNLLRFQVLPSIILVSSRADDTFIQALQAEDDSILIPSIVEIRPGSEFIYASAKTKLFSIRLGDKGHVSSRAEVSKQEIYLHLSSIVNVESIETVCCAGALISYISRAKITGVLSEDQQMSVSLQIFEDESHPNMHMQARAKEGLSLFGILNNTRTVLGKYLLKQWFLRPTLDLTVLDERHRTIECLLQPDNLDISGQFTTCLRHIKNIPKIIENMNGRLNVKDWQSLLQYAFYCLKICNLVQELHYSENIQIFTRIGETFIVSDLKDIGSYINDVIDFDESVKEGRIVVKPHVDEELDHMKRTYDGLDDFLFEVAREISTSIPTEFASTLNVIYFPQLGYLVTVPLKPEWRDEEDFKIDGLYYQFSTATTVYYKNDKMRELDEYLGDIHGLIVDREIEIMQKLQDRILEYVPLFLNSSAVCAELDCILSLAESARRYGYNRPIVTDENILTIEKGRHPLQELCINVFVANDTKLVGGRGILGEGDEMCKGSTDENDSYNSVMLLSGANYSGKSVYLKQIALIAYMAHIGSFVPAESATIGLIDKIFTRIQTKETVSKVQSAFMIDLQQISVALRNSTSRSLLIFDEFGKGTGSTDGAGLFCGVMEHLLKRGRDCPKVVAATHFHEIFENNLLPQSLPISLFTMEIVNDDKDEELTFLYRLIPGRSTSSWGTFCATLAGIPPHIVKRATHLSHLFSRYESIPPPFVDDRERRLYATCELVARKFLELDLEQTNTDINYFLEW</sequence>
<evidence type="ECO:0000259" key="12">
    <source>
        <dbReference type="PROSITE" id="PS00486"/>
    </source>
</evidence>
<dbReference type="GO" id="GO:0005524">
    <property type="term" value="F:ATP binding"/>
    <property type="evidence" value="ECO:0007669"/>
    <property type="project" value="UniProtKB-KW"/>
</dbReference>
<dbReference type="GO" id="GO:0005634">
    <property type="term" value="C:nucleus"/>
    <property type="evidence" value="ECO:0007669"/>
    <property type="project" value="UniProtKB-SubCell"/>
</dbReference>
<feature type="domain" description="DNA mismatch repair proteins mutS family" evidence="12">
    <location>
        <begin position="637"/>
        <end position="653"/>
    </location>
</feature>
<dbReference type="AlphaFoldDB" id="A0A9N9NWF9"/>
<dbReference type="InterPro" id="IPR036187">
    <property type="entry name" value="DNA_mismatch_repair_MutS_sf"/>
</dbReference>
<dbReference type="GO" id="GO:0006298">
    <property type="term" value="P:mismatch repair"/>
    <property type="evidence" value="ECO:0007669"/>
    <property type="project" value="InterPro"/>
</dbReference>
<dbReference type="InterPro" id="IPR000432">
    <property type="entry name" value="DNA_mismatch_repair_MutS_C"/>
</dbReference>
<protein>
    <recommendedName>
        <fullName evidence="10">DNA mismatch repair protein MSH5</fullName>
    </recommendedName>
    <alternativeName>
        <fullName evidence="11">MutS protein homolog 5</fullName>
    </alternativeName>
</protein>
<dbReference type="PROSITE" id="PS00486">
    <property type="entry name" value="DNA_MISMATCH_REPAIR_2"/>
    <property type="match status" value="1"/>
</dbReference>
<dbReference type="Gene3D" id="3.40.50.300">
    <property type="entry name" value="P-loop containing nucleotide triphosphate hydrolases"/>
    <property type="match status" value="1"/>
</dbReference>
<keyword evidence="4" id="KW-0158">Chromosome</keyword>
<dbReference type="InterPro" id="IPR045076">
    <property type="entry name" value="MutS"/>
</dbReference>
<dbReference type="GO" id="GO:0051026">
    <property type="term" value="P:chiasma assembly"/>
    <property type="evidence" value="ECO:0007669"/>
    <property type="project" value="UniProtKB-ARBA"/>
</dbReference>
<feature type="non-terminal residue" evidence="13">
    <location>
        <position position="798"/>
    </location>
</feature>
<dbReference type="PIRSF" id="PIRSF005813">
    <property type="entry name" value="MSH2"/>
    <property type="match status" value="1"/>
</dbReference>
<dbReference type="SUPFAM" id="SSF48334">
    <property type="entry name" value="DNA repair protein MutS, domain III"/>
    <property type="match status" value="1"/>
</dbReference>
<dbReference type="SMART" id="SM00533">
    <property type="entry name" value="MUTSd"/>
    <property type="match status" value="1"/>
</dbReference>
<dbReference type="Proteomes" id="UP000789759">
    <property type="component" value="Unassembled WGS sequence"/>
</dbReference>
<gene>
    <name evidence="13" type="ORF">CPELLU_LOCUS15628</name>
</gene>
<dbReference type="SMART" id="SM00534">
    <property type="entry name" value="MUTSac"/>
    <property type="match status" value="1"/>
</dbReference>
<dbReference type="FunFam" id="3.40.50.300:FF:001067">
    <property type="entry name" value="DNA mismatch repair protein MSH5"/>
    <property type="match status" value="1"/>
</dbReference>
<dbReference type="PANTHER" id="PTHR11361:SF20">
    <property type="entry name" value="MUTS PROTEIN HOMOLOG 5"/>
    <property type="match status" value="1"/>
</dbReference>
<dbReference type="SUPFAM" id="SSF52540">
    <property type="entry name" value="P-loop containing nucleoside triphosphate hydrolases"/>
    <property type="match status" value="1"/>
</dbReference>
<accession>A0A9N9NWF9</accession>
<dbReference type="PANTHER" id="PTHR11361">
    <property type="entry name" value="DNA MISMATCH REPAIR PROTEIN MUTS FAMILY MEMBER"/>
    <property type="match status" value="1"/>
</dbReference>
<reference evidence="13" key="1">
    <citation type="submission" date="2021-06" db="EMBL/GenBank/DDBJ databases">
        <authorList>
            <person name="Kallberg Y."/>
            <person name="Tangrot J."/>
            <person name="Rosling A."/>
        </authorList>
    </citation>
    <scope>NUCLEOTIDE SEQUENCE</scope>
    <source>
        <strain evidence="13">FL966</strain>
    </source>
</reference>
<evidence type="ECO:0000256" key="6">
    <source>
        <dbReference type="ARBA" id="ARBA00022840"/>
    </source>
</evidence>
<evidence type="ECO:0000256" key="9">
    <source>
        <dbReference type="ARBA" id="ARBA00023254"/>
    </source>
</evidence>
<dbReference type="InterPro" id="IPR011184">
    <property type="entry name" value="DNA_mismatch_repair_Msh2"/>
</dbReference>
<evidence type="ECO:0000256" key="10">
    <source>
        <dbReference type="ARBA" id="ARBA00073549"/>
    </source>
</evidence>
<dbReference type="Pfam" id="PF05192">
    <property type="entry name" value="MutS_III"/>
    <property type="match status" value="1"/>
</dbReference>